<gene>
    <name evidence="1" type="ORF">ACFS5N_06560</name>
</gene>
<dbReference type="Proteomes" id="UP001597557">
    <property type="component" value="Unassembled WGS sequence"/>
</dbReference>
<comment type="caution">
    <text evidence="1">The sequence shown here is derived from an EMBL/GenBank/DDBJ whole genome shotgun (WGS) entry which is preliminary data.</text>
</comment>
<accession>A0ABW5YAW1</accession>
<evidence type="ECO:0000313" key="2">
    <source>
        <dbReference type="Proteomes" id="UP001597557"/>
    </source>
</evidence>
<reference evidence="2" key="1">
    <citation type="journal article" date="2019" name="Int. J. Syst. Evol. Microbiol.">
        <title>The Global Catalogue of Microorganisms (GCM) 10K type strain sequencing project: providing services to taxonomists for standard genome sequencing and annotation.</title>
        <authorList>
            <consortium name="The Broad Institute Genomics Platform"/>
            <consortium name="The Broad Institute Genome Sequencing Center for Infectious Disease"/>
            <person name="Wu L."/>
            <person name="Ma J."/>
        </authorList>
    </citation>
    <scope>NUCLEOTIDE SEQUENCE [LARGE SCALE GENOMIC DNA]</scope>
    <source>
        <strain evidence="2">KCTC 22437</strain>
    </source>
</reference>
<dbReference type="RefSeq" id="WP_377183464.1">
    <property type="nucleotide sequence ID" value="NZ_JBHUPD010000001.1"/>
</dbReference>
<dbReference type="EMBL" id="JBHUPD010000001">
    <property type="protein sequence ID" value="MFD2872120.1"/>
    <property type="molecule type" value="Genomic_DNA"/>
</dbReference>
<proteinExistence type="predicted"/>
<name>A0ABW5YAW1_9SPHI</name>
<protein>
    <submittedName>
        <fullName evidence="1">Uncharacterized protein</fullName>
    </submittedName>
</protein>
<sequence length="236" mass="26158">MQSKSTLKYLIGGALATGFLVNSSYTTKTDRGAFQIDVGHLLNARPVTTLSSGMLVHWTKGVDRENGYLTASAAKFNGEVGSKALPDDPLIPGNSHHPAILLHYSNEDAMGYQARLLDTGTTTIDVLTGRYKNMYLCFTSAYGKSELKVELIYNDSAEVKNFTVPDWANDIPDNDPDLSYVVHDLPKWSNKGSRTEPDHHNIDALNIHPTLKHVLKQIRIKNLSKTYLMFWAAAGY</sequence>
<keyword evidence="2" id="KW-1185">Reference proteome</keyword>
<organism evidence="1 2">
    <name type="scientific">Mucilaginibacter ximonensis</name>
    <dbReference type="NCBI Taxonomy" id="538021"/>
    <lineage>
        <taxon>Bacteria</taxon>
        <taxon>Pseudomonadati</taxon>
        <taxon>Bacteroidota</taxon>
        <taxon>Sphingobacteriia</taxon>
        <taxon>Sphingobacteriales</taxon>
        <taxon>Sphingobacteriaceae</taxon>
        <taxon>Mucilaginibacter</taxon>
    </lineage>
</organism>
<evidence type="ECO:0000313" key="1">
    <source>
        <dbReference type="EMBL" id="MFD2872120.1"/>
    </source>
</evidence>